<dbReference type="HOGENOM" id="CLU_663750_0_0_12"/>
<evidence type="ECO:0000256" key="1">
    <source>
        <dbReference type="SAM" id="Coils"/>
    </source>
</evidence>
<accession>H9UIH5</accession>
<organism evidence="3 4">
    <name type="scientific">Spirochaeta africana (strain ATCC 700263 / DSM 8902 / Z-7692)</name>
    <dbReference type="NCBI Taxonomy" id="889378"/>
    <lineage>
        <taxon>Bacteria</taxon>
        <taxon>Pseudomonadati</taxon>
        <taxon>Spirochaetota</taxon>
        <taxon>Spirochaetia</taxon>
        <taxon>Spirochaetales</taxon>
        <taxon>Spirochaetaceae</taxon>
        <taxon>Spirochaeta</taxon>
    </lineage>
</organism>
<keyword evidence="1" id="KW-0175">Coiled coil</keyword>
<sequence length="414" mass="47406">MVRSDTILVVLLLQLALTISCNANQPDYDAMARNLIEANYEIDDEFIVPGSNAAVEIHAQMEEAVAQMNEADQRYDKYDLARIIALIRSGARYPGVHSDKMLAAFRDAAEYAERTGRKARVLYEIALQAWGNNRRDNRSYFFDRVGAAFLQEGPYSLDANRVATIITRTLLYMNMLPWEMSDELQGILEDIKTDPQRFIGIPRHRELGLDTFLSELFFPPDSYLDFTDEDMDRLRAMDTLSADMLLLGHYSSPYVQEYGKAAEYARSGFARDPDTRHVIYSRALLLALRSFFHIDQYADMILYYEDHISLADQDPATIPKVQLYAAAAYELTGDTASAQRLFQEALRGAVFFNQQTYDREYGFFDSPPANMEILLYEIFFTLRDVFVKNGTTAEWAMPILEAEVERAAEERAPY</sequence>
<keyword evidence="4" id="KW-1185">Reference proteome</keyword>
<dbReference type="PATRIC" id="fig|889378.3.peg.1242"/>
<dbReference type="PROSITE" id="PS51257">
    <property type="entry name" value="PROKAR_LIPOPROTEIN"/>
    <property type="match status" value="1"/>
</dbReference>
<dbReference type="AlphaFoldDB" id="H9UIH5"/>
<dbReference type="Proteomes" id="UP000007383">
    <property type="component" value="Chromosome"/>
</dbReference>
<gene>
    <name evidence="3" type="ordered locus">Spiaf_1241</name>
</gene>
<evidence type="ECO:0008006" key="5">
    <source>
        <dbReference type="Google" id="ProtNLM"/>
    </source>
</evidence>
<feature type="signal peptide" evidence="2">
    <location>
        <begin position="1"/>
        <end position="23"/>
    </location>
</feature>
<feature type="chain" id="PRO_5003623035" description="Tetratricopeptide repeat protein" evidence="2">
    <location>
        <begin position="24"/>
        <end position="414"/>
    </location>
</feature>
<protein>
    <recommendedName>
        <fullName evidence="5">Tetratricopeptide repeat protein</fullName>
    </recommendedName>
</protein>
<reference evidence="4" key="1">
    <citation type="journal article" date="2013" name="Stand. Genomic Sci.">
        <title>Complete genome sequence of the halophilic bacterium Spirochaeta africana type strain (Z-7692(T)) from the alkaline Lake Magadi in the East African Rift.</title>
        <authorList>
            <person name="Liolos K."/>
            <person name="Abt B."/>
            <person name="Scheuner C."/>
            <person name="Teshima H."/>
            <person name="Held B."/>
            <person name="Lapidus A."/>
            <person name="Nolan M."/>
            <person name="Lucas S."/>
            <person name="Deshpande S."/>
            <person name="Cheng J.F."/>
            <person name="Tapia R."/>
            <person name="Goodwin L.A."/>
            <person name="Pitluck S."/>
            <person name="Pagani I."/>
            <person name="Ivanova N."/>
            <person name="Mavromatis K."/>
            <person name="Mikhailova N."/>
            <person name="Huntemann M."/>
            <person name="Pati A."/>
            <person name="Chen A."/>
            <person name="Palaniappan K."/>
            <person name="Land M."/>
            <person name="Rohde M."/>
            <person name="Tindall B.J."/>
            <person name="Detter J.C."/>
            <person name="Goker M."/>
            <person name="Bristow J."/>
            <person name="Eisen J.A."/>
            <person name="Markowitz V."/>
            <person name="Hugenholtz P."/>
            <person name="Woyke T."/>
            <person name="Klenk H.P."/>
            <person name="Kyrpides N.C."/>
        </authorList>
    </citation>
    <scope>NUCLEOTIDE SEQUENCE</scope>
    <source>
        <strain evidence="4">ATCC 700263 / DSM 8902 / Z-7692</strain>
    </source>
</reference>
<keyword evidence="2" id="KW-0732">Signal</keyword>
<name>H9UIH5_SPIAZ</name>
<dbReference type="EMBL" id="CP003282">
    <property type="protein sequence ID" value="AFG37318.1"/>
    <property type="molecule type" value="Genomic_DNA"/>
</dbReference>
<dbReference type="InterPro" id="IPR011990">
    <property type="entry name" value="TPR-like_helical_dom_sf"/>
</dbReference>
<evidence type="ECO:0000313" key="4">
    <source>
        <dbReference type="Proteomes" id="UP000007383"/>
    </source>
</evidence>
<dbReference type="Gene3D" id="1.25.40.10">
    <property type="entry name" value="Tetratricopeptide repeat domain"/>
    <property type="match status" value="1"/>
</dbReference>
<feature type="coiled-coil region" evidence="1">
    <location>
        <begin position="54"/>
        <end position="81"/>
    </location>
</feature>
<evidence type="ECO:0000313" key="3">
    <source>
        <dbReference type="EMBL" id="AFG37318.1"/>
    </source>
</evidence>
<dbReference type="STRING" id="889378.Spiaf_1241"/>
<proteinExistence type="predicted"/>
<evidence type="ECO:0000256" key="2">
    <source>
        <dbReference type="SAM" id="SignalP"/>
    </source>
</evidence>
<dbReference type="KEGG" id="sfc:Spiaf_1241"/>